<sequence>MTAQLCWTKFSNGFEQNRNRCSQGEQIQLADLLKDGVSSNREIRASRKELYEAQENVVEHLTSLIVLYSVTRDKYGFEKTSHELEEIEREFFKAQESVQEHLDTNKDELSSQTSGFPGKLHNLDSQETRDRQRVTELEERLREKEESLKRNLRKMKEEYVRFQKEIEVEVREAKEELAREKGVCKEKYSKLEGAINEEFELLLLSLPKKDVKPEEEKPVKESPKHELGKVMWKQLTRVSIPVFSGDKRSYGSWKAAFLACVDEAPAIAEYKLLHLKKCLSVEALAAVESLGHSAEAYEATGSRLESMFGGQPAPTDSSCQL</sequence>
<dbReference type="EMBL" id="LSMT01000717">
    <property type="protein sequence ID" value="PFX14866.1"/>
    <property type="molecule type" value="Genomic_DNA"/>
</dbReference>
<dbReference type="AlphaFoldDB" id="A0A2B4RCI4"/>
<organism evidence="2 3">
    <name type="scientific">Stylophora pistillata</name>
    <name type="common">Smooth cauliflower coral</name>
    <dbReference type="NCBI Taxonomy" id="50429"/>
    <lineage>
        <taxon>Eukaryota</taxon>
        <taxon>Metazoa</taxon>
        <taxon>Cnidaria</taxon>
        <taxon>Anthozoa</taxon>
        <taxon>Hexacorallia</taxon>
        <taxon>Scleractinia</taxon>
        <taxon>Astrocoeniina</taxon>
        <taxon>Pocilloporidae</taxon>
        <taxon>Stylophora</taxon>
    </lineage>
</organism>
<protein>
    <submittedName>
        <fullName evidence="2">Uncharacterized protein</fullName>
    </submittedName>
</protein>
<evidence type="ECO:0000313" key="2">
    <source>
        <dbReference type="EMBL" id="PFX14866.1"/>
    </source>
</evidence>
<feature type="region of interest" description="Disordered" evidence="1">
    <location>
        <begin position="104"/>
        <end position="137"/>
    </location>
</feature>
<accession>A0A2B4RCI4</accession>
<reference evidence="3" key="1">
    <citation type="journal article" date="2017" name="bioRxiv">
        <title>Comparative analysis of the genomes of Stylophora pistillata and Acropora digitifera provides evidence for extensive differences between species of corals.</title>
        <authorList>
            <person name="Voolstra C.R."/>
            <person name="Li Y."/>
            <person name="Liew Y.J."/>
            <person name="Baumgarten S."/>
            <person name="Zoccola D."/>
            <person name="Flot J.-F."/>
            <person name="Tambutte S."/>
            <person name="Allemand D."/>
            <person name="Aranda M."/>
        </authorList>
    </citation>
    <scope>NUCLEOTIDE SEQUENCE [LARGE SCALE GENOMIC DNA]</scope>
</reference>
<gene>
    <name evidence="2" type="ORF">AWC38_SpisGene20943</name>
</gene>
<comment type="caution">
    <text evidence="2">The sequence shown here is derived from an EMBL/GenBank/DDBJ whole genome shotgun (WGS) entry which is preliminary data.</text>
</comment>
<keyword evidence="3" id="KW-1185">Reference proteome</keyword>
<dbReference type="PANTHER" id="PTHR46903:SF2">
    <property type="entry name" value="ASPARTIC PUTATIVE DOMAIN-CONTAINING PROTEIN-RELATED"/>
    <property type="match status" value="1"/>
</dbReference>
<feature type="compositionally biased region" description="Basic and acidic residues" evidence="1">
    <location>
        <begin position="121"/>
        <end position="137"/>
    </location>
</feature>
<dbReference type="PANTHER" id="PTHR46903">
    <property type="entry name" value="C2H2-TYPE DOMAIN-CONTAINING PROTEIN"/>
    <property type="match status" value="1"/>
</dbReference>
<evidence type="ECO:0000313" key="3">
    <source>
        <dbReference type="Proteomes" id="UP000225706"/>
    </source>
</evidence>
<evidence type="ECO:0000256" key="1">
    <source>
        <dbReference type="SAM" id="MobiDB-lite"/>
    </source>
</evidence>
<name>A0A2B4RCI4_STYPI</name>
<dbReference type="Proteomes" id="UP000225706">
    <property type="component" value="Unassembled WGS sequence"/>
</dbReference>
<proteinExistence type="predicted"/>